<sequence length="243" mass="26898">MSALEREYPANKKFKYQLMTTIDHEKKRAALEAVKYVRSGMTVGLGTGSTANLMIKELGRQVANGLNIIGVPSSEHTRKLALELHIPLISLAEAARIDLTIDGTDEFDPYLQLIKGGGGALLHEKILAYNSDLVIIIADSQKQVKRLGSFKLPIETIPLATQKIIQSLTQMQLQPTLRVKEGQNFITDEGNYILDLNIKHITNIPSLNNRLKEIPGIVETGLFLDLADIIIVGKGESIRTYKK</sequence>
<dbReference type="GO" id="GO:0009052">
    <property type="term" value="P:pentose-phosphate shunt, non-oxidative branch"/>
    <property type="evidence" value="ECO:0007669"/>
    <property type="project" value="UniProtKB-UniRule"/>
</dbReference>
<comment type="caution">
    <text evidence="4">The sequence shown here is derived from an EMBL/GenBank/DDBJ whole genome shotgun (WGS) entry which is preliminary data.</text>
</comment>
<dbReference type="AlphaFoldDB" id="A0A918IZQ8"/>
<keyword evidence="2 3" id="KW-0413">Isomerase</keyword>
<dbReference type="NCBIfam" id="TIGR00021">
    <property type="entry name" value="rpiA"/>
    <property type="match status" value="1"/>
</dbReference>
<feature type="active site" description="Proton acceptor" evidence="3">
    <location>
        <position position="124"/>
    </location>
</feature>
<dbReference type="PANTHER" id="PTHR11934:SF0">
    <property type="entry name" value="RIBOSE-5-PHOSPHATE ISOMERASE"/>
    <property type="match status" value="1"/>
</dbReference>
<dbReference type="InterPro" id="IPR004788">
    <property type="entry name" value="Ribose5P_isomerase_type_A"/>
</dbReference>
<dbReference type="CDD" id="cd01398">
    <property type="entry name" value="RPI_A"/>
    <property type="match status" value="1"/>
</dbReference>
<reference evidence="4" key="1">
    <citation type="journal article" date="2014" name="Int. J. Syst. Evol. Microbiol.">
        <title>Complete genome sequence of Corynebacterium casei LMG S-19264T (=DSM 44701T), isolated from a smear-ripened cheese.</title>
        <authorList>
            <consortium name="US DOE Joint Genome Institute (JGI-PGF)"/>
            <person name="Walter F."/>
            <person name="Albersmeier A."/>
            <person name="Kalinowski J."/>
            <person name="Ruckert C."/>
        </authorList>
    </citation>
    <scope>NUCLEOTIDE SEQUENCE</scope>
    <source>
        <strain evidence="4">KCTC 12113</strain>
    </source>
</reference>
<keyword evidence="5" id="KW-1185">Reference proteome</keyword>
<evidence type="ECO:0000313" key="5">
    <source>
        <dbReference type="Proteomes" id="UP000634668"/>
    </source>
</evidence>
<feature type="binding site" evidence="3">
    <location>
        <begin position="115"/>
        <end position="118"/>
    </location>
    <ligand>
        <name>substrate</name>
    </ligand>
</feature>
<dbReference type="Gene3D" id="3.40.50.1360">
    <property type="match status" value="1"/>
</dbReference>
<comment type="similarity">
    <text evidence="3">Belongs to the ribose 5-phosphate isomerase family.</text>
</comment>
<proteinExistence type="inferred from homology"/>
<dbReference type="HAMAP" id="MF_00170">
    <property type="entry name" value="Rib_5P_isom_A"/>
    <property type="match status" value="1"/>
</dbReference>
<feature type="binding site" evidence="3">
    <location>
        <position position="142"/>
    </location>
    <ligand>
        <name>substrate</name>
    </ligand>
</feature>
<dbReference type="EC" id="5.3.1.6" evidence="3"/>
<organism evidence="4 5">
    <name type="scientific">Arenibacter certesii</name>
    <dbReference type="NCBI Taxonomy" id="228955"/>
    <lineage>
        <taxon>Bacteria</taxon>
        <taxon>Pseudomonadati</taxon>
        <taxon>Bacteroidota</taxon>
        <taxon>Flavobacteriia</taxon>
        <taxon>Flavobacteriales</taxon>
        <taxon>Flavobacteriaceae</taxon>
        <taxon>Arenibacter</taxon>
    </lineage>
</organism>
<dbReference type="EMBL" id="BMWP01000019">
    <property type="protein sequence ID" value="GGW40425.1"/>
    <property type="molecule type" value="Genomic_DNA"/>
</dbReference>
<dbReference type="Gene3D" id="3.30.70.260">
    <property type="match status" value="1"/>
</dbReference>
<dbReference type="InterPro" id="IPR037171">
    <property type="entry name" value="NagB/RpiA_transferase-like"/>
</dbReference>
<dbReference type="GO" id="GO:0004751">
    <property type="term" value="F:ribose-5-phosphate isomerase activity"/>
    <property type="evidence" value="ECO:0007669"/>
    <property type="project" value="UniProtKB-UniRule"/>
</dbReference>
<comment type="subunit">
    <text evidence="3">Homodimer.</text>
</comment>
<dbReference type="InterPro" id="IPR020672">
    <property type="entry name" value="Ribose5P_isomerase_typA_subgr"/>
</dbReference>
<dbReference type="GO" id="GO:0005829">
    <property type="term" value="C:cytosol"/>
    <property type="evidence" value="ECO:0007669"/>
    <property type="project" value="TreeGrafter"/>
</dbReference>
<dbReference type="SUPFAM" id="SSF75445">
    <property type="entry name" value="D-ribose-5-phosphate isomerase (RpiA), lid domain"/>
    <property type="match status" value="1"/>
</dbReference>
<dbReference type="PANTHER" id="PTHR11934">
    <property type="entry name" value="RIBOSE-5-PHOSPHATE ISOMERASE"/>
    <property type="match status" value="1"/>
</dbReference>
<dbReference type="Proteomes" id="UP000634668">
    <property type="component" value="Unassembled WGS sequence"/>
</dbReference>
<dbReference type="SUPFAM" id="SSF100950">
    <property type="entry name" value="NagB/RpiA/CoA transferase-like"/>
    <property type="match status" value="1"/>
</dbReference>
<reference evidence="4" key="2">
    <citation type="submission" date="2020-09" db="EMBL/GenBank/DDBJ databases">
        <authorList>
            <person name="Sun Q."/>
            <person name="Kim S."/>
        </authorList>
    </citation>
    <scope>NUCLEOTIDE SEQUENCE</scope>
    <source>
        <strain evidence="4">KCTC 12113</strain>
    </source>
</reference>
<comment type="catalytic activity">
    <reaction evidence="1 3">
        <text>aldehydo-D-ribose 5-phosphate = D-ribulose 5-phosphate</text>
        <dbReference type="Rhea" id="RHEA:14657"/>
        <dbReference type="ChEBI" id="CHEBI:58121"/>
        <dbReference type="ChEBI" id="CHEBI:58273"/>
        <dbReference type="EC" id="5.3.1.6"/>
    </reaction>
</comment>
<feature type="binding site" evidence="3">
    <location>
        <begin position="102"/>
        <end position="105"/>
    </location>
    <ligand>
        <name>substrate</name>
    </ligand>
</feature>
<dbReference type="RefSeq" id="WP_229797207.1">
    <property type="nucleotide sequence ID" value="NZ_BMWP01000019.1"/>
</dbReference>
<evidence type="ECO:0000313" key="4">
    <source>
        <dbReference type="EMBL" id="GGW40425.1"/>
    </source>
</evidence>
<evidence type="ECO:0000256" key="1">
    <source>
        <dbReference type="ARBA" id="ARBA00001713"/>
    </source>
</evidence>
<dbReference type="GO" id="GO:0006014">
    <property type="term" value="P:D-ribose metabolic process"/>
    <property type="evidence" value="ECO:0007669"/>
    <property type="project" value="TreeGrafter"/>
</dbReference>
<feature type="binding site" evidence="3">
    <location>
        <begin position="47"/>
        <end position="50"/>
    </location>
    <ligand>
        <name>substrate</name>
    </ligand>
</feature>
<comment type="pathway">
    <text evidence="3">Carbohydrate degradation; pentose phosphate pathway; D-ribose 5-phosphate from D-ribulose 5-phosphate (non-oxidative stage): step 1/1.</text>
</comment>
<dbReference type="NCBIfam" id="NF001924">
    <property type="entry name" value="PRK00702.1"/>
    <property type="match status" value="1"/>
</dbReference>
<evidence type="ECO:0000256" key="2">
    <source>
        <dbReference type="ARBA" id="ARBA00023235"/>
    </source>
</evidence>
<dbReference type="FunFam" id="3.40.50.1360:FF:000001">
    <property type="entry name" value="Ribose-5-phosphate isomerase A"/>
    <property type="match status" value="1"/>
</dbReference>
<gene>
    <name evidence="3 4" type="primary">rpiA</name>
    <name evidence="4" type="ORF">GCM10007383_26430</name>
</gene>
<dbReference type="Pfam" id="PF06026">
    <property type="entry name" value="Rib_5-P_isom_A"/>
    <property type="match status" value="1"/>
</dbReference>
<name>A0A918IZQ8_9FLAO</name>
<comment type="function">
    <text evidence="3">Catalyzes the reversible conversion of ribose-5-phosphate to ribulose 5-phosphate.</text>
</comment>
<accession>A0A918IZQ8</accession>
<evidence type="ECO:0000256" key="3">
    <source>
        <dbReference type="HAMAP-Rule" id="MF_00170"/>
    </source>
</evidence>
<protein>
    <recommendedName>
        <fullName evidence="3">Ribose-5-phosphate isomerase A</fullName>
        <ecNumber evidence="3">5.3.1.6</ecNumber>
    </recommendedName>
    <alternativeName>
        <fullName evidence="3">Phosphoriboisomerase A</fullName>
        <shortName evidence="3">PRI</shortName>
    </alternativeName>
</protein>